<accession>A0A699WY28</accession>
<dbReference type="Pfam" id="PF24626">
    <property type="entry name" value="SH3_Tf2-1"/>
    <property type="match status" value="1"/>
</dbReference>
<protein>
    <submittedName>
        <fullName evidence="2">Transposon Ty3-I Gag-Pol polyprotein</fullName>
    </submittedName>
</protein>
<name>A0A699WY28_TANCI</name>
<dbReference type="InterPro" id="IPR056924">
    <property type="entry name" value="SH3_Tf2-1"/>
</dbReference>
<organism evidence="2">
    <name type="scientific">Tanacetum cinerariifolium</name>
    <name type="common">Dalmatian daisy</name>
    <name type="synonym">Chrysanthemum cinerariifolium</name>
    <dbReference type="NCBI Taxonomy" id="118510"/>
    <lineage>
        <taxon>Eukaryota</taxon>
        <taxon>Viridiplantae</taxon>
        <taxon>Streptophyta</taxon>
        <taxon>Embryophyta</taxon>
        <taxon>Tracheophyta</taxon>
        <taxon>Spermatophyta</taxon>
        <taxon>Magnoliopsida</taxon>
        <taxon>eudicotyledons</taxon>
        <taxon>Gunneridae</taxon>
        <taxon>Pentapetalae</taxon>
        <taxon>asterids</taxon>
        <taxon>campanulids</taxon>
        <taxon>Asterales</taxon>
        <taxon>Asteraceae</taxon>
        <taxon>Asteroideae</taxon>
        <taxon>Anthemideae</taxon>
        <taxon>Anthemidinae</taxon>
        <taxon>Tanacetum</taxon>
    </lineage>
</organism>
<sequence length="122" mass="14086">TTPFKSVYGRDPSPLNPNVQGKTQNAHLEEQFVARYDALQLLRSNLLKEQSCMKAQSDSKRRELSFEVGEFLEFNHFVKFKKLSLRYFRPYIVTRRVGLAAYELALPTYVSLLCWAHGQAVS</sequence>
<evidence type="ECO:0000313" key="2">
    <source>
        <dbReference type="EMBL" id="GFD49761.1"/>
    </source>
</evidence>
<feature type="non-terminal residue" evidence="2">
    <location>
        <position position="1"/>
    </location>
</feature>
<gene>
    <name evidence="2" type="ORF">Tci_921730</name>
</gene>
<comment type="caution">
    <text evidence="2">The sequence shown here is derived from an EMBL/GenBank/DDBJ whole genome shotgun (WGS) entry which is preliminary data.</text>
</comment>
<proteinExistence type="predicted"/>
<feature type="non-terminal residue" evidence="2">
    <location>
        <position position="122"/>
    </location>
</feature>
<dbReference type="EMBL" id="BKCJ011747063">
    <property type="protein sequence ID" value="GFD49761.1"/>
    <property type="molecule type" value="Genomic_DNA"/>
</dbReference>
<dbReference type="AlphaFoldDB" id="A0A699WY28"/>
<feature type="domain" description="Tf2-1-like SH3-like" evidence="1">
    <location>
        <begin position="79"/>
        <end position="111"/>
    </location>
</feature>
<evidence type="ECO:0000259" key="1">
    <source>
        <dbReference type="Pfam" id="PF24626"/>
    </source>
</evidence>
<reference evidence="2" key="1">
    <citation type="journal article" date="2019" name="Sci. Rep.">
        <title>Draft genome of Tanacetum cinerariifolium, the natural source of mosquito coil.</title>
        <authorList>
            <person name="Yamashiro T."/>
            <person name="Shiraishi A."/>
            <person name="Satake H."/>
            <person name="Nakayama K."/>
        </authorList>
    </citation>
    <scope>NUCLEOTIDE SEQUENCE</scope>
</reference>